<evidence type="ECO:0000313" key="3">
    <source>
        <dbReference type="Proteomes" id="UP000283003"/>
    </source>
</evidence>
<dbReference type="Pfam" id="PF01656">
    <property type="entry name" value="CbiA"/>
    <property type="match status" value="1"/>
</dbReference>
<dbReference type="PIRSF" id="PIRSF009320">
    <property type="entry name" value="Nuc_binding_HP_1000"/>
    <property type="match status" value="1"/>
</dbReference>
<dbReference type="PANTHER" id="PTHR13696">
    <property type="entry name" value="P-LOOP CONTAINING NUCLEOSIDE TRIPHOSPHATE HYDROLASE"/>
    <property type="match status" value="1"/>
</dbReference>
<name>A0A437GZ01_9SPHN</name>
<dbReference type="PANTHER" id="PTHR13696:SF96">
    <property type="entry name" value="COBQ_COBB_MIND_PARA NUCLEOTIDE BINDING DOMAIN-CONTAINING PROTEIN"/>
    <property type="match status" value="1"/>
</dbReference>
<protein>
    <submittedName>
        <fullName evidence="2">ParA family protein</fullName>
    </submittedName>
</protein>
<sequence>MPTIAIVSQKGGSGKTTLALHLATAGAYAGKKTVVVDTDPQATAAAWADWRGDFLPEVITAPPARLARTVEKQIKAGVELVVIDTPPHADASAREAIKAADLVIVPSRPRAFDLHALEATAEMLGFVGKEGHVLMNGVPARATRMLDDARAKAEGLGLKICPVMFGERAAFHHSSGDGEVASELDPESKAAMEVDELWIWVCGQTGMTPGTAANADT</sequence>
<feature type="domain" description="CobQ/CobB/MinD/ParA nucleotide binding" evidence="1">
    <location>
        <begin position="4"/>
        <end position="99"/>
    </location>
</feature>
<dbReference type="InterPro" id="IPR050678">
    <property type="entry name" value="DNA_Partitioning_ATPase"/>
</dbReference>
<evidence type="ECO:0000313" key="2">
    <source>
        <dbReference type="EMBL" id="RVQ67036.1"/>
    </source>
</evidence>
<keyword evidence="3" id="KW-1185">Reference proteome</keyword>
<proteinExistence type="predicted"/>
<comment type="caution">
    <text evidence="2">The sequence shown here is derived from an EMBL/GenBank/DDBJ whole genome shotgun (WGS) entry which is preliminary data.</text>
</comment>
<dbReference type="CDD" id="cd02042">
    <property type="entry name" value="ParAB_family"/>
    <property type="match status" value="1"/>
</dbReference>
<organism evidence="2 3">
    <name type="scientific">Croceicoccus ponticola</name>
    <dbReference type="NCBI Taxonomy" id="2217664"/>
    <lineage>
        <taxon>Bacteria</taxon>
        <taxon>Pseudomonadati</taxon>
        <taxon>Pseudomonadota</taxon>
        <taxon>Alphaproteobacteria</taxon>
        <taxon>Sphingomonadales</taxon>
        <taxon>Erythrobacteraceae</taxon>
        <taxon>Croceicoccus</taxon>
    </lineage>
</organism>
<dbReference type="InterPro" id="IPR002586">
    <property type="entry name" value="CobQ/CobB/MinD/ParA_Nub-bd_dom"/>
</dbReference>
<dbReference type="Proteomes" id="UP000283003">
    <property type="component" value="Unassembled WGS sequence"/>
</dbReference>
<dbReference type="InterPro" id="IPR027417">
    <property type="entry name" value="P-loop_NTPase"/>
</dbReference>
<reference evidence="2 3" key="1">
    <citation type="submission" date="2018-12" db="EMBL/GenBank/DDBJ databases">
        <title>Croceicoccus ponticola sp. nov., a lipolytic bacterium isolated from seawater.</title>
        <authorList>
            <person name="Yoon J.-H."/>
        </authorList>
    </citation>
    <scope>NUCLEOTIDE SEQUENCE [LARGE SCALE GENOMIC DNA]</scope>
    <source>
        <strain evidence="2 3">GM-16</strain>
    </source>
</reference>
<dbReference type="Gene3D" id="3.40.50.300">
    <property type="entry name" value="P-loop containing nucleotide triphosphate hydrolases"/>
    <property type="match status" value="1"/>
</dbReference>
<evidence type="ECO:0000259" key="1">
    <source>
        <dbReference type="Pfam" id="PF01656"/>
    </source>
</evidence>
<dbReference type="OrthoDB" id="9804460at2"/>
<accession>A0A437GZ01</accession>
<gene>
    <name evidence="2" type="ORF">EKN06_08870</name>
</gene>
<dbReference type="AlphaFoldDB" id="A0A437GZ01"/>
<dbReference type="EMBL" id="RXOL01000003">
    <property type="protein sequence ID" value="RVQ67036.1"/>
    <property type="molecule type" value="Genomic_DNA"/>
</dbReference>
<dbReference type="SUPFAM" id="SSF52540">
    <property type="entry name" value="P-loop containing nucleoside triphosphate hydrolases"/>
    <property type="match status" value="1"/>
</dbReference>